<reference evidence="2" key="1">
    <citation type="journal article" date="2020" name="mSystems">
        <title>Genome- and Community-Level Interaction Insights into Carbon Utilization and Element Cycling Functions of Hydrothermarchaeota in Hydrothermal Sediment.</title>
        <authorList>
            <person name="Zhou Z."/>
            <person name="Liu Y."/>
            <person name="Xu W."/>
            <person name="Pan J."/>
            <person name="Luo Z.H."/>
            <person name="Li M."/>
        </authorList>
    </citation>
    <scope>NUCLEOTIDE SEQUENCE</scope>
    <source>
        <strain evidence="2">HyVt-388</strain>
    </source>
</reference>
<sequence>MDLKISAKNFQLTDALEKYAQKKISKLEKYSHHIIKGDLIFEKDKSFSIVELNLSVKHSTVISKVKNHDIYQGINEVFRKIERQLIKYEEKFRERKRIAQKTRRK</sequence>
<dbReference type="InterPro" id="IPR050574">
    <property type="entry name" value="HPF/YfiA_ribosome-assoc"/>
</dbReference>
<gene>
    <name evidence="2" type="primary">raiA</name>
    <name evidence="2" type="ORF">ENI34_06285</name>
</gene>
<dbReference type="CDD" id="cd00552">
    <property type="entry name" value="RaiA"/>
    <property type="match status" value="1"/>
</dbReference>
<dbReference type="Pfam" id="PF02482">
    <property type="entry name" value="Ribosomal_S30AE"/>
    <property type="match status" value="1"/>
</dbReference>
<dbReference type="GO" id="GO:0043024">
    <property type="term" value="F:ribosomal small subunit binding"/>
    <property type="evidence" value="ECO:0007669"/>
    <property type="project" value="TreeGrafter"/>
</dbReference>
<protein>
    <submittedName>
        <fullName evidence="2">Ribosome-associated translation inhibitor RaiA</fullName>
    </submittedName>
</protein>
<proteinExistence type="predicted"/>
<evidence type="ECO:0000313" key="3">
    <source>
        <dbReference type="Proteomes" id="UP000885826"/>
    </source>
</evidence>
<name>A0A9C9EMC9_UNCW3</name>
<comment type="caution">
    <text evidence="2">The sequence shown here is derived from an EMBL/GenBank/DDBJ whole genome shotgun (WGS) entry which is preliminary data.</text>
</comment>
<organism evidence="2 3">
    <name type="scientific">candidate division WOR-3 bacterium</name>
    <dbReference type="NCBI Taxonomy" id="2052148"/>
    <lineage>
        <taxon>Bacteria</taxon>
        <taxon>Bacteria division WOR-3</taxon>
    </lineage>
</organism>
<dbReference type="PANTHER" id="PTHR33231:SF1">
    <property type="entry name" value="30S RIBOSOMAL PROTEIN"/>
    <property type="match status" value="1"/>
</dbReference>
<dbReference type="Gene3D" id="3.30.160.100">
    <property type="entry name" value="Ribosome hibernation promotion factor-like"/>
    <property type="match status" value="1"/>
</dbReference>
<dbReference type="InterPro" id="IPR036567">
    <property type="entry name" value="RHF-like"/>
</dbReference>
<dbReference type="EMBL" id="DRIG01000066">
    <property type="protein sequence ID" value="HEC78734.1"/>
    <property type="molecule type" value="Genomic_DNA"/>
</dbReference>
<dbReference type="GO" id="GO:0045900">
    <property type="term" value="P:negative regulation of translational elongation"/>
    <property type="evidence" value="ECO:0007669"/>
    <property type="project" value="TreeGrafter"/>
</dbReference>
<dbReference type="InterPro" id="IPR003489">
    <property type="entry name" value="RHF/RaiA"/>
</dbReference>
<dbReference type="SUPFAM" id="SSF69754">
    <property type="entry name" value="Ribosome binding protein Y (YfiA homologue)"/>
    <property type="match status" value="1"/>
</dbReference>
<dbReference type="AlphaFoldDB" id="A0A9C9EMC9"/>
<dbReference type="PANTHER" id="PTHR33231">
    <property type="entry name" value="30S RIBOSOMAL PROTEIN"/>
    <property type="match status" value="1"/>
</dbReference>
<evidence type="ECO:0000256" key="1">
    <source>
        <dbReference type="ARBA" id="ARBA00022845"/>
    </source>
</evidence>
<dbReference type="GO" id="GO:0022627">
    <property type="term" value="C:cytosolic small ribosomal subunit"/>
    <property type="evidence" value="ECO:0007669"/>
    <property type="project" value="TreeGrafter"/>
</dbReference>
<dbReference type="NCBIfam" id="TIGR00741">
    <property type="entry name" value="yfiA"/>
    <property type="match status" value="1"/>
</dbReference>
<accession>A0A9C9EMC9</accession>
<dbReference type="Proteomes" id="UP000885826">
    <property type="component" value="Unassembled WGS sequence"/>
</dbReference>
<keyword evidence="1" id="KW-0810">Translation regulation</keyword>
<evidence type="ECO:0000313" key="2">
    <source>
        <dbReference type="EMBL" id="HEC78734.1"/>
    </source>
</evidence>